<dbReference type="EMBL" id="BIMR01000349">
    <property type="protein sequence ID" value="GCE78248.1"/>
    <property type="molecule type" value="Genomic_DNA"/>
</dbReference>
<evidence type="ECO:0000313" key="4">
    <source>
        <dbReference type="EMBL" id="GCE78248.1"/>
    </source>
</evidence>
<organism evidence="4 5">
    <name type="scientific">Cellulomonas biazotea</name>
    <dbReference type="NCBI Taxonomy" id="1709"/>
    <lineage>
        <taxon>Bacteria</taxon>
        <taxon>Bacillati</taxon>
        <taxon>Actinomycetota</taxon>
        <taxon>Actinomycetes</taxon>
        <taxon>Micrococcales</taxon>
        <taxon>Cellulomonadaceae</taxon>
        <taxon>Cellulomonas</taxon>
    </lineage>
</organism>
<dbReference type="RefSeq" id="WP_130782905.1">
    <property type="nucleotide sequence ID" value="NZ_BIMR01000349.1"/>
</dbReference>
<reference evidence="4 5" key="1">
    <citation type="submission" date="2019-01" db="EMBL/GenBank/DDBJ databases">
        <title>Draft genome sequence of Cellulomonas takizawaensis strain TKZ-21.</title>
        <authorList>
            <person name="Yamamura H."/>
            <person name="Hayashi T."/>
            <person name="Hamada M."/>
            <person name="Serisawa Y."/>
            <person name="Matsuyama K."/>
            <person name="Nakagawa Y."/>
            <person name="Otoguro M."/>
            <person name="Yanagida F."/>
            <person name="Hayakawa M."/>
        </authorList>
    </citation>
    <scope>NUCLEOTIDE SEQUENCE [LARGE SCALE GENOMIC DNA]</scope>
    <source>
        <strain evidence="4 5">NBRC12680</strain>
    </source>
</reference>
<dbReference type="OrthoDB" id="9779102at2"/>
<protein>
    <recommendedName>
        <fullName evidence="6">Lipoprotein YerB</fullName>
    </recommendedName>
</protein>
<dbReference type="PROSITE" id="PS51257">
    <property type="entry name" value="PROKAR_LIPOPROTEIN"/>
    <property type="match status" value="1"/>
</dbReference>
<comment type="caution">
    <text evidence="4">The sequence shown here is derived from an EMBL/GenBank/DDBJ whole genome shotgun (WGS) entry which is preliminary data.</text>
</comment>
<dbReference type="Pfam" id="PF17479">
    <property type="entry name" value="DUF3048_C"/>
    <property type="match status" value="1"/>
</dbReference>
<dbReference type="InterPro" id="IPR021416">
    <property type="entry name" value="DUF3048_N"/>
</dbReference>
<dbReference type="Pfam" id="PF11258">
    <property type="entry name" value="DUF3048"/>
    <property type="match status" value="1"/>
</dbReference>
<dbReference type="Proteomes" id="UP000289954">
    <property type="component" value="Unassembled WGS sequence"/>
</dbReference>
<gene>
    <name evidence="4" type="ORF">CBZ_33040</name>
</gene>
<dbReference type="InterPro" id="IPR023158">
    <property type="entry name" value="YerB-like_sf"/>
</dbReference>
<sequence length="359" mass="36771">MPAAPARPSFLRAVAVLGATALLVGACSADPTTPDQPDVTQQPAVAVVKAAPPAPVVPVRWPLTGEAAESPVERPALAVKIENPREARPQAGLEQADVVWEQVVEGGISRFVAVFHSQVPAEIGPIRSVRPMDPAIAAPLHGLMAFSGGQPGFVQALGAAGLQIMSQDAGAPGFYRKKGVAPAPHNVYATPQTLWEHADAGHAASPQAQFALARRAEHATAVVSGTPASALDLTLSGYSHPRWSFDTASGTWLRSEGDTPATAASGTRIAAANVVALRVRLVDSGTSDPAGNPVPETVLVDSGDGVVVSRGRSVEVRWSKPSTDAVLTLTTPDGAPVTLVPGSTWVELVPASSGSIAVS</sequence>
<dbReference type="InterPro" id="IPR035328">
    <property type="entry name" value="DUF3048_C"/>
</dbReference>
<feature type="domain" description="DUF3048" evidence="2">
    <location>
        <begin position="63"/>
        <end position="200"/>
    </location>
</feature>
<accession>A0A402DVV4</accession>
<keyword evidence="1" id="KW-0732">Signal</keyword>
<proteinExistence type="predicted"/>
<keyword evidence="5" id="KW-1185">Reference proteome</keyword>
<feature type="chain" id="PRO_5019321572" description="Lipoprotein YerB" evidence="1">
    <location>
        <begin position="30"/>
        <end position="359"/>
    </location>
</feature>
<evidence type="ECO:0000313" key="5">
    <source>
        <dbReference type="Proteomes" id="UP000289954"/>
    </source>
</evidence>
<evidence type="ECO:0000259" key="3">
    <source>
        <dbReference type="Pfam" id="PF17479"/>
    </source>
</evidence>
<feature type="signal peptide" evidence="1">
    <location>
        <begin position="1"/>
        <end position="29"/>
    </location>
</feature>
<feature type="domain" description="DUF3048" evidence="3">
    <location>
        <begin position="234"/>
        <end position="346"/>
    </location>
</feature>
<evidence type="ECO:0000259" key="2">
    <source>
        <dbReference type="Pfam" id="PF11258"/>
    </source>
</evidence>
<dbReference type="SUPFAM" id="SSF159774">
    <property type="entry name" value="YerB-like"/>
    <property type="match status" value="1"/>
</dbReference>
<name>A0A402DVV4_9CELL</name>
<dbReference type="Gene3D" id="3.50.90.10">
    <property type="entry name" value="YerB-like"/>
    <property type="match status" value="1"/>
</dbReference>
<evidence type="ECO:0008006" key="6">
    <source>
        <dbReference type="Google" id="ProtNLM"/>
    </source>
</evidence>
<dbReference type="AlphaFoldDB" id="A0A402DVV4"/>
<evidence type="ECO:0000256" key="1">
    <source>
        <dbReference type="SAM" id="SignalP"/>
    </source>
</evidence>